<dbReference type="AlphaFoldDB" id="A0AAJ0CYD3"/>
<evidence type="ECO:0000313" key="1">
    <source>
        <dbReference type="EMBL" id="KAK2616344.1"/>
    </source>
</evidence>
<protein>
    <submittedName>
        <fullName evidence="1">Uncharacterized protein</fullName>
    </submittedName>
</protein>
<dbReference type="Proteomes" id="UP001251528">
    <property type="component" value="Unassembled WGS sequence"/>
</dbReference>
<proteinExistence type="predicted"/>
<dbReference type="EMBL" id="JASWJB010000007">
    <property type="protein sequence ID" value="KAK2616344.1"/>
    <property type="molecule type" value="Genomic_DNA"/>
</dbReference>
<organism evidence="1 2">
    <name type="scientific">Conoideocrella luteorostrata</name>
    <dbReference type="NCBI Taxonomy" id="1105319"/>
    <lineage>
        <taxon>Eukaryota</taxon>
        <taxon>Fungi</taxon>
        <taxon>Dikarya</taxon>
        <taxon>Ascomycota</taxon>
        <taxon>Pezizomycotina</taxon>
        <taxon>Sordariomycetes</taxon>
        <taxon>Hypocreomycetidae</taxon>
        <taxon>Hypocreales</taxon>
        <taxon>Clavicipitaceae</taxon>
        <taxon>Conoideocrella</taxon>
    </lineage>
</organism>
<keyword evidence="2" id="KW-1185">Reference proteome</keyword>
<comment type="caution">
    <text evidence="1">The sequence shown here is derived from an EMBL/GenBank/DDBJ whole genome shotgun (WGS) entry which is preliminary data.</text>
</comment>
<evidence type="ECO:0000313" key="2">
    <source>
        <dbReference type="Proteomes" id="UP001251528"/>
    </source>
</evidence>
<name>A0AAJ0CYD3_9HYPO</name>
<sequence>MVQQSAGLANLESLLLPSDFNGTFGATRVPPARRPTMAFRNLKNGTKSSELTVPFFNITSFAWVTSDDELPQDLKAATLNQTGPLGGFSRDENPLQITVEGVAAPLRTALWNGSALAKRGFPKRLCCATPGMRRFRRNEAQKRPGDEVPVILHTDAWNDITSCFAVARMDIVAGTVACVSSDSNGSSCSLRRSPLAVEYRSDLPYIPKPDQLVEQVFAMLPEVMALMVITGGFTSIYDTDKRTMPPVDTEMFLRNALTLGYQGTWSSFAERLANSVISVNHREPVPVVTSLVNQSRMDIWLGLQLLMTISGMTLYVLHSKSRWPTLVEPVLSLLLLDCTGVVSSKRKWKDQRLVLGTKDDYADGYGDVYGVLKPKPKAQDAESNLV</sequence>
<reference evidence="1" key="1">
    <citation type="submission" date="2023-06" db="EMBL/GenBank/DDBJ databases">
        <title>Conoideocrella luteorostrata (Hypocreales: Clavicipitaceae), a potential biocontrol fungus for elongate hemlock scale in United States Christmas tree production areas.</title>
        <authorList>
            <person name="Barrett H."/>
            <person name="Lovett B."/>
            <person name="Macias A.M."/>
            <person name="Stajich J.E."/>
            <person name="Kasson M.T."/>
        </authorList>
    </citation>
    <scope>NUCLEOTIDE SEQUENCE</scope>
    <source>
        <strain evidence="1">ARSEF 14590</strain>
    </source>
</reference>
<accession>A0AAJ0CYD3</accession>
<gene>
    <name evidence="1" type="ORF">QQS21_000778</name>
</gene>